<dbReference type="EMBL" id="JACSDY010000022">
    <property type="protein sequence ID" value="KAF7392452.1"/>
    <property type="molecule type" value="Genomic_DNA"/>
</dbReference>
<dbReference type="AlphaFoldDB" id="A0A834JQI3"/>
<reference evidence="2" key="1">
    <citation type="journal article" date="2020" name="G3 (Bethesda)">
        <title>High-Quality Assemblies for Three Invasive Social Wasps from the &lt;i&gt;Vespula&lt;/i&gt; Genus.</title>
        <authorList>
            <person name="Harrop T.W.R."/>
            <person name="Guhlin J."/>
            <person name="McLaughlin G.M."/>
            <person name="Permina E."/>
            <person name="Stockwell P."/>
            <person name="Gilligan J."/>
            <person name="Le Lec M.F."/>
            <person name="Gruber M.A.M."/>
            <person name="Quinn O."/>
            <person name="Lovegrove M."/>
            <person name="Duncan E.J."/>
            <person name="Remnant E.J."/>
            <person name="Van Eeckhoven J."/>
            <person name="Graham B."/>
            <person name="Knapp R.A."/>
            <person name="Langford K.W."/>
            <person name="Kronenberg Z."/>
            <person name="Press M.O."/>
            <person name="Eacker S.M."/>
            <person name="Wilson-Rankin E.E."/>
            <person name="Purcell J."/>
            <person name="Lester P.J."/>
            <person name="Dearden P.K."/>
        </authorList>
    </citation>
    <scope>NUCLEOTIDE SEQUENCE</scope>
    <source>
        <strain evidence="2">Volc-1</strain>
    </source>
</reference>
<gene>
    <name evidence="2" type="ORF">H0235_017451</name>
</gene>
<accession>A0A834JQI3</accession>
<evidence type="ECO:0000313" key="2">
    <source>
        <dbReference type="EMBL" id="KAF7392452.1"/>
    </source>
</evidence>
<comment type="caution">
    <text evidence="2">The sequence shown here is derived from an EMBL/GenBank/DDBJ whole genome shotgun (WGS) entry which is preliminary data.</text>
</comment>
<keyword evidence="3" id="KW-1185">Reference proteome</keyword>
<keyword evidence="1" id="KW-0472">Membrane</keyword>
<sequence length="177" mass="20808">MQLKIRVRTRQYSLGRCIHEFYYISMVIILFNVWGKYLFIKVEKQQHGYKKLNMDTRTLNCIVSTVPTDSNSKESQYSVLNEEHCIDADYSESYWFVIPNDSCSFNKYNLYEVPAIKLTSGKIDQGSHVIHETHPHHHTQHFTHLQPAAAQHHNEQDLIRRLCHEPGLDWYDGPMTA</sequence>
<protein>
    <submittedName>
        <fullName evidence="2">Uncharacterized protein</fullName>
    </submittedName>
</protein>
<proteinExistence type="predicted"/>
<keyword evidence="1" id="KW-0812">Transmembrane</keyword>
<evidence type="ECO:0000313" key="3">
    <source>
        <dbReference type="Proteomes" id="UP000600918"/>
    </source>
</evidence>
<feature type="transmembrane region" description="Helical" evidence="1">
    <location>
        <begin position="21"/>
        <end position="40"/>
    </location>
</feature>
<organism evidence="2 3">
    <name type="scientific">Vespula pensylvanica</name>
    <name type="common">Western yellow jacket</name>
    <name type="synonym">Wasp</name>
    <dbReference type="NCBI Taxonomy" id="30213"/>
    <lineage>
        <taxon>Eukaryota</taxon>
        <taxon>Metazoa</taxon>
        <taxon>Ecdysozoa</taxon>
        <taxon>Arthropoda</taxon>
        <taxon>Hexapoda</taxon>
        <taxon>Insecta</taxon>
        <taxon>Pterygota</taxon>
        <taxon>Neoptera</taxon>
        <taxon>Endopterygota</taxon>
        <taxon>Hymenoptera</taxon>
        <taxon>Apocrita</taxon>
        <taxon>Aculeata</taxon>
        <taxon>Vespoidea</taxon>
        <taxon>Vespidae</taxon>
        <taxon>Vespinae</taxon>
        <taxon>Vespula</taxon>
    </lineage>
</organism>
<name>A0A834JQI3_VESPE</name>
<keyword evidence="1" id="KW-1133">Transmembrane helix</keyword>
<evidence type="ECO:0000256" key="1">
    <source>
        <dbReference type="SAM" id="Phobius"/>
    </source>
</evidence>
<dbReference type="Proteomes" id="UP000600918">
    <property type="component" value="Unassembled WGS sequence"/>
</dbReference>